<dbReference type="OrthoDB" id="9769113at2"/>
<dbReference type="InterPro" id="IPR050177">
    <property type="entry name" value="Lipid_A_modif_metabolic_enz"/>
</dbReference>
<dbReference type="SUPFAM" id="SSF51735">
    <property type="entry name" value="NAD(P)-binding Rossmann-fold domains"/>
    <property type="match status" value="1"/>
</dbReference>
<dbReference type="AlphaFoldDB" id="A1WR61"/>
<dbReference type="RefSeq" id="WP_011812103.1">
    <property type="nucleotide sequence ID" value="NC_008786.1"/>
</dbReference>
<dbReference type="GeneID" id="76462725"/>
<accession>A1WR61</accession>
<dbReference type="InterPro" id="IPR036291">
    <property type="entry name" value="NAD(P)-bd_dom_sf"/>
</dbReference>
<dbReference type="STRING" id="391735.Veis_4415"/>
<dbReference type="PANTHER" id="PTHR43245">
    <property type="entry name" value="BIFUNCTIONAL POLYMYXIN RESISTANCE PROTEIN ARNA"/>
    <property type="match status" value="1"/>
</dbReference>
<evidence type="ECO:0000313" key="3">
    <source>
        <dbReference type="Proteomes" id="UP000000374"/>
    </source>
</evidence>
<sequence>MSGFTVLGASGYIGSHLVPHLRALGHSVWAPARGAAEVLTRPLGHVLYCVGLTGDFRTRPFDTVAAHVGLLAELLRRARFDSLLYLSSTRVYQGAGRTDEDAPLALLPGQPCGLYNLSKLCGEALCHASGRAGVRVARLSNVVGPGMDAASGNLLASLVQQARQGHVQLRSDPRSVKDYLHLADLLDWLPQIALTGRATVYNVASGLQTSHAQWLAWLQQRTGCTVHWPEDAPLQQFAPIAVHRLRAEWGWRPRPVFSDDLFVAAPAPAAPLAPSMPAAPSVPSVPSVPAVPAAAFVGAAKAGSR</sequence>
<dbReference type="HOGENOM" id="CLU_088921_0_0_4"/>
<keyword evidence="3" id="KW-1185">Reference proteome</keyword>
<name>A1WR61_VEREI</name>
<proteinExistence type="predicted"/>
<protein>
    <submittedName>
        <fullName evidence="2">NAD-dependent epimerase/dehydratase</fullName>
    </submittedName>
</protein>
<evidence type="ECO:0000313" key="2">
    <source>
        <dbReference type="EMBL" id="ABM60118.1"/>
    </source>
</evidence>
<organism evidence="2 3">
    <name type="scientific">Verminephrobacter eiseniae (strain EF01-2)</name>
    <dbReference type="NCBI Taxonomy" id="391735"/>
    <lineage>
        <taxon>Bacteria</taxon>
        <taxon>Pseudomonadati</taxon>
        <taxon>Pseudomonadota</taxon>
        <taxon>Betaproteobacteria</taxon>
        <taxon>Burkholderiales</taxon>
        <taxon>Comamonadaceae</taxon>
        <taxon>Verminephrobacter</taxon>
    </lineage>
</organism>
<dbReference type="eggNOG" id="COG0451">
    <property type="taxonomic scope" value="Bacteria"/>
</dbReference>
<dbReference type="KEGG" id="vei:Veis_4415"/>
<dbReference type="Pfam" id="PF01370">
    <property type="entry name" value="Epimerase"/>
    <property type="match status" value="1"/>
</dbReference>
<evidence type="ECO:0000259" key="1">
    <source>
        <dbReference type="Pfam" id="PF01370"/>
    </source>
</evidence>
<dbReference type="Gene3D" id="3.90.25.10">
    <property type="entry name" value="UDP-galactose 4-epimerase, domain 1"/>
    <property type="match status" value="1"/>
</dbReference>
<gene>
    <name evidence="2" type="ordered locus">Veis_4415</name>
</gene>
<dbReference type="InterPro" id="IPR001509">
    <property type="entry name" value="Epimerase_deHydtase"/>
</dbReference>
<dbReference type="Gene3D" id="3.40.50.720">
    <property type="entry name" value="NAD(P)-binding Rossmann-like Domain"/>
    <property type="match status" value="2"/>
</dbReference>
<reference evidence="3" key="1">
    <citation type="submission" date="2006-12" db="EMBL/GenBank/DDBJ databases">
        <title>Complete sequence of chromosome 1 of Verminephrobacter eiseniae EF01-2.</title>
        <authorList>
            <person name="Copeland A."/>
            <person name="Lucas S."/>
            <person name="Lapidus A."/>
            <person name="Barry K."/>
            <person name="Detter J.C."/>
            <person name="Glavina del Rio T."/>
            <person name="Dalin E."/>
            <person name="Tice H."/>
            <person name="Pitluck S."/>
            <person name="Chertkov O."/>
            <person name="Brettin T."/>
            <person name="Bruce D."/>
            <person name="Han C."/>
            <person name="Tapia R."/>
            <person name="Gilna P."/>
            <person name="Schmutz J."/>
            <person name="Larimer F."/>
            <person name="Land M."/>
            <person name="Hauser L."/>
            <person name="Kyrpides N."/>
            <person name="Kim E."/>
            <person name="Stahl D."/>
            <person name="Richardson P."/>
        </authorList>
    </citation>
    <scope>NUCLEOTIDE SEQUENCE [LARGE SCALE GENOMIC DNA]</scope>
    <source>
        <strain evidence="3">EF01-2</strain>
    </source>
</reference>
<dbReference type="CDD" id="cd08946">
    <property type="entry name" value="SDR_e"/>
    <property type="match status" value="1"/>
</dbReference>
<dbReference type="EMBL" id="CP000542">
    <property type="protein sequence ID" value="ABM60118.1"/>
    <property type="molecule type" value="Genomic_DNA"/>
</dbReference>
<feature type="domain" description="NAD-dependent epimerase/dehydratase" evidence="1">
    <location>
        <begin position="5"/>
        <end position="203"/>
    </location>
</feature>
<dbReference type="PANTHER" id="PTHR43245:SF55">
    <property type="entry name" value="NAD(P)-BINDING DOMAIN-CONTAINING PROTEIN"/>
    <property type="match status" value="1"/>
</dbReference>
<dbReference type="Proteomes" id="UP000000374">
    <property type="component" value="Chromosome"/>
</dbReference>